<evidence type="ECO:0000256" key="3">
    <source>
        <dbReference type="ARBA" id="ARBA00022989"/>
    </source>
</evidence>
<evidence type="ECO:0000313" key="8">
    <source>
        <dbReference type="EMBL" id="PSR90665.1"/>
    </source>
</evidence>
<feature type="transmembrane region" description="Helical" evidence="6">
    <location>
        <begin position="533"/>
        <end position="556"/>
    </location>
</feature>
<keyword evidence="4 6" id="KW-0472">Membrane</keyword>
<dbReference type="PANTHER" id="PTHR23507:SF40">
    <property type="entry name" value="TETRACYCLINE-EFFLUX TRANSPORTER"/>
    <property type="match status" value="1"/>
</dbReference>
<keyword evidence="9" id="KW-1185">Reference proteome</keyword>
<dbReference type="EMBL" id="KZ678417">
    <property type="protein sequence ID" value="PSR90665.1"/>
    <property type="molecule type" value="Genomic_DNA"/>
</dbReference>
<reference evidence="8 9" key="1">
    <citation type="journal article" date="2018" name="Mycol. Prog.">
        <title>Coniella lustricola, a new species from submerged detritus.</title>
        <authorList>
            <person name="Raudabaugh D.B."/>
            <person name="Iturriaga T."/>
            <person name="Carver A."/>
            <person name="Mondo S."/>
            <person name="Pangilinan J."/>
            <person name="Lipzen A."/>
            <person name="He G."/>
            <person name="Amirebrahimi M."/>
            <person name="Grigoriev I.V."/>
            <person name="Miller A.N."/>
        </authorList>
    </citation>
    <scope>NUCLEOTIDE SEQUENCE [LARGE SCALE GENOMIC DNA]</scope>
    <source>
        <strain evidence="8 9">B22-T-1</strain>
    </source>
</reference>
<evidence type="ECO:0000256" key="4">
    <source>
        <dbReference type="ARBA" id="ARBA00023136"/>
    </source>
</evidence>
<dbReference type="GO" id="GO:0022857">
    <property type="term" value="F:transmembrane transporter activity"/>
    <property type="evidence" value="ECO:0007669"/>
    <property type="project" value="InterPro"/>
</dbReference>
<feature type="transmembrane region" description="Helical" evidence="6">
    <location>
        <begin position="80"/>
        <end position="99"/>
    </location>
</feature>
<evidence type="ECO:0000256" key="2">
    <source>
        <dbReference type="ARBA" id="ARBA00022692"/>
    </source>
</evidence>
<comment type="subcellular location">
    <subcellularLocation>
        <location evidence="1">Membrane</location>
        <topology evidence="1">Multi-pass membrane protein</topology>
    </subcellularLocation>
</comment>
<feature type="transmembrane region" description="Helical" evidence="6">
    <location>
        <begin position="385"/>
        <end position="404"/>
    </location>
</feature>
<accession>A0A2T3ABU9</accession>
<sequence>MASARKQPGDDFAAVFSQAQQSELETAAMADETTRLLGAGGQHEHGAASPASESSSFSTADTWAGHKEFEHLPWLYRPSVYWLLPPYALFTLAFGGSIVPKLNLIIDLLCKRYFADKTVVDGQPLVAPVVLGHDNPQCRIPAVQQSVAEFILVLNVIVGILSAYSAPKMGSLSDRYGRKKLLALASLGGVMSEIITILAAKFPDVVHYKWLLLGYVFDGLSGSFTAGSVLAHSYTSDCTPPSKRGVAIGYLHSCLFTGLAFGPLLAGYFVEWTGSLLSIFYVTLGCHILFIICVGFVIPESVSQRRQILAREKHDMDLKKRDRRAQEWASEFRASAQGGSNWLRSFMATPKRAERLAYIRSANPFGPLKVLFPKGPENTRVRRNLLLLAVTDMVLLGAAMSSGQVTLLYSEYIFGWGNFETSRFISLVSMMRVLILLVIYPVINYVFRILPAKRRRRSTGSISERNAGADELDVWVLRFAIFSDVLGLAGYVFVRTEALFIISGLITAFGGMGSATIQSMLSKHVPAERTGSLLGAIGLLHALSRIIAPVIFNGLYAATVKSFPQAVFVALTAIFVVILFLSTMVRPHVYLKEGLEHEEPPSQSDLYRAEVLSDEEVVP</sequence>
<dbReference type="InParanoid" id="A0A2T3ABU9"/>
<feature type="transmembrane region" description="Helical" evidence="6">
    <location>
        <begin position="424"/>
        <end position="447"/>
    </location>
</feature>
<dbReference type="AlphaFoldDB" id="A0A2T3ABU9"/>
<gene>
    <name evidence="8" type="ORF">BD289DRAFT_211428</name>
</gene>
<feature type="transmembrane region" description="Helical" evidence="6">
    <location>
        <begin position="181"/>
        <end position="200"/>
    </location>
</feature>
<evidence type="ECO:0000313" key="9">
    <source>
        <dbReference type="Proteomes" id="UP000241462"/>
    </source>
</evidence>
<feature type="transmembrane region" description="Helical" evidence="6">
    <location>
        <begin position="475"/>
        <end position="494"/>
    </location>
</feature>
<dbReference type="OrthoDB" id="3026777at2759"/>
<feature type="domain" description="Major facilitator superfamily (MFS) profile" evidence="7">
    <location>
        <begin position="81"/>
        <end position="590"/>
    </location>
</feature>
<evidence type="ECO:0000259" key="7">
    <source>
        <dbReference type="PROSITE" id="PS50850"/>
    </source>
</evidence>
<keyword evidence="2 6" id="KW-0812">Transmembrane</keyword>
<feature type="transmembrane region" description="Helical" evidence="6">
    <location>
        <begin position="212"/>
        <end position="234"/>
    </location>
</feature>
<dbReference type="FunCoup" id="A0A2T3ABU9">
    <property type="interactions" value="78"/>
</dbReference>
<evidence type="ECO:0000256" key="6">
    <source>
        <dbReference type="SAM" id="Phobius"/>
    </source>
</evidence>
<feature type="region of interest" description="Disordered" evidence="5">
    <location>
        <begin position="30"/>
        <end position="55"/>
    </location>
</feature>
<dbReference type="InterPro" id="IPR036259">
    <property type="entry name" value="MFS_trans_sf"/>
</dbReference>
<protein>
    <submittedName>
        <fullName evidence="8">Major facilitator superfamily MFS-1</fullName>
    </submittedName>
</protein>
<dbReference type="STRING" id="2025994.A0A2T3ABU9"/>
<feature type="transmembrane region" description="Helical" evidence="6">
    <location>
        <begin position="246"/>
        <end position="270"/>
    </location>
</feature>
<name>A0A2T3ABU9_9PEZI</name>
<dbReference type="PROSITE" id="PS50850">
    <property type="entry name" value="MFS"/>
    <property type="match status" value="1"/>
</dbReference>
<dbReference type="GO" id="GO:0016020">
    <property type="term" value="C:membrane"/>
    <property type="evidence" value="ECO:0007669"/>
    <property type="project" value="UniProtKB-SubCell"/>
</dbReference>
<dbReference type="SUPFAM" id="SSF103473">
    <property type="entry name" value="MFS general substrate transporter"/>
    <property type="match status" value="1"/>
</dbReference>
<dbReference type="Gene3D" id="1.20.1250.20">
    <property type="entry name" value="MFS general substrate transporter like domains"/>
    <property type="match status" value="1"/>
</dbReference>
<keyword evidence="3 6" id="KW-1133">Transmembrane helix</keyword>
<dbReference type="InterPro" id="IPR011701">
    <property type="entry name" value="MFS"/>
</dbReference>
<evidence type="ECO:0000256" key="1">
    <source>
        <dbReference type="ARBA" id="ARBA00004141"/>
    </source>
</evidence>
<feature type="transmembrane region" description="Helical" evidence="6">
    <location>
        <begin position="500"/>
        <end position="521"/>
    </location>
</feature>
<feature type="transmembrane region" description="Helical" evidence="6">
    <location>
        <begin position="562"/>
        <end position="582"/>
    </location>
</feature>
<feature type="transmembrane region" description="Helical" evidence="6">
    <location>
        <begin position="150"/>
        <end position="169"/>
    </location>
</feature>
<feature type="transmembrane region" description="Helical" evidence="6">
    <location>
        <begin position="276"/>
        <end position="298"/>
    </location>
</feature>
<evidence type="ECO:0000256" key="5">
    <source>
        <dbReference type="SAM" id="MobiDB-lite"/>
    </source>
</evidence>
<dbReference type="Proteomes" id="UP000241462">
    <property type="component" value="Unassembled WGS sequence"/>
</dbReference>
<dbReference type="InterPro" id="IPR020846">
    <property type="entry name" value="MFS_dom"/>
</dbReference>
<proteinExistence type="predicted"/>
<organism evidence="8 9">
    <name type="scientific">Coniella lustricola</name>
    <dbReference type="NCBI Taxonomy" id="2025994"/>
    <lineage>
        <taxon>Eukaryota</taxon>
        <taxon>Fungi</taxon>
        <taxon>Dikarya</taxon>
        <taxon>Ascomycota</taxon>
        <taxon>Pezizomycotina</taxon>
        <taxon>Sordariomycetes</taxon>
        <taxon>Sordariomycetidae</taxon>
        <taxon>Diaporthales</taxon>
        <taxon>Schizoparmaceae</taxon>
        <taxon>Coniella</taxon>
    </lineage>
</organism>
<dbReference type="PANTHER" id="PTHR23507">
    <property type="entry name" value="ZGC:174356"/>
    <property type="match status" value="1"/>
</dbReference>
<dbReference type="Pfam" id="PF07690">
    <property type="entry name" value="MFS_1"/>
    <property type="match status" value="1"/>
</dbReference>